<evidence type="ECO:0000313" key="2">
    <source>
        <dbReference type="EMBL" id="KAF7118131.1"/>
    </source>
</evidence>
<gene>
    <name evidence="2" type="ORF">CNMCM5793_007524</name>
    <name evidence="3" type="ORF">CNMCM6106_001971</name>
</gene>
<evidence type="ECO:0000313" key="4">
    <source>
        <dbReference type="Proteomes" id="UP000630445"/>
    </source>
</evidence>
<feature type="region of interest" description="Disordered" evidence="1">
    <location>
        <begin position="122"/>
        <end position="144"/>
    </location>
</feature>
<dbReference type="Proteomes" id="UP000662466">
    <property type="component" value="Unassembled WGS sequence"/>
</dbReference>
<reference evidence="2" key="1">
    <citation type="submission" date="2020-06" db="EMBL/GenBank/DDBJ databases">
        <title>Draft genome sequences of strains closely related to Aspergillus parafelis and Aspergillus hiratsukae.</title>
        <authorList>
            <person name="Dos Santos R.A.C."/>
            <person name="Rivero-Menendez O."/>
            <person name="Steenwyk J.L."/>
            <person name="Mead M.E."/>
            <person name="Goldman G.H."/>
            <person name="Alastruey-Izquierdo A."/>
            <person name="Rokas A."/>
        </authorList>
    </citation>
    <scope>NUCLEOTIDE SEQUENCE</scope>
    <source>
        <strain evidence="2">CNM-CM5793</strain>
        <strain evidence="3">CNM-CM6106</strain>
    </source>
</reference>
<accession>A0A8H6UDX4</accession>
<name>A0A8H6UDX4_9EURO</name>
<dbReference type="AlphaFoldDB" id="A0A8H6UDX4"/>
<evidence type="ECO:0000313" key="3">
    <source>
        <dbReference type="EMBL" id="KAF7166030.1"/>
    </source>
</evidence>
<comment type="caution">
    <text evidence="2">The sequence shown here is derived from an EMBL/GenBank/DDBJ whole genome shotgun (WGS) entry which is preliminary data.</text>
</comment>
<evidence type="ECO:0000256" key="1">
    <source>
        <dbReference type="SAM" id="MobiDB-lite"/>
    </source>
</evidence>
<organism evidence="2 4">
    <name type="scientific">Aspergillus hiratsukae</name>
    <dbReference type="NCBI Taxonomy" id="1194566"/>
    <lineage>
        <taxon>Eukaryota</taxon>
        <taxon>Fungi</taxon>
        <taxon>Dikarya</taxon>
        <taxon>Ascomycota</taxon>
        <taxon>Pezizomycotina</taxon>
        <taxon>Eurotiomycetes</taxon>
        <taxon>Eurotiomycetidae</taxon>
        <taxon>Eurotiales</taxon>
        <taxon>Aspergillaceae</taxon>
        <taxon>Aspergillus</taxon>
        <taxon>Aspergillus subgen. Fumigati</taxon>
    </lineage>
</organism>
<dbReference type="Proteomes" id="UP000630445">
    <property type="component" value="Unassembled WGS sequence"/>
</dbReference>
<keyword evidence="4" id="KW-1185">Reference proteome</keyword>
<proteinExistence type="predicted"/>
<protein>
    <submittedName>
        <fullName evidence="2">Uncharacterized protein</fullName>
    </submittedName>
</protein>
<sequence>MEPGAFALGGWDTYSSLNQRDRTTAPLARQGMTPPKHLSRALYIPRHDGGTAQLTVYDISAQYTTATSGLSIGSSEYEVALGLMQKPVSGGSNGASAVYDVMFKKEGEDIVASVRFQGATVEESAEPLAEQPAEHQAEQQAEQPAKVELAIASAKDTAGFLTSKESTSTGSAATETTRVSISYPVVPSQTGSASHQAPLPYFRVTVGSSIWEWQTQQHHHGRLRYTLVRLPAQDQSADAGREEILAIYNHVGMEASVTLPYSEGVLLLPSPADPRTETMVVASLLTMLWRLRDLSGEAGGKQGGKVTESMKRRFGSLRGLLGRKA</sequence>
<dbReference type="EMBL" id="JACBAD010002075">
    <property type="protein sequence ID" value="KAF7118131.1"/>
    <property type="molecule type" value="Genomic_DNA"/>
</dbReference>
<dbReference type="OrthoDB" id="5212373at2759"/>
<dbReference type="EMBL" id="JACBAF010002153">
    <property type="protein sequence ID" value="KAF7166030.1"/>
    <property type="molecule type" value="Genomic_DNA"/>
</dbReference>